<dbReference type="EMBL" id="JACGCM010000452">
    <property type="protein sequence ID" value="KAF6171932.1"/>
    <property type="molecule type" value="Genomic_DNA"/>
</dbReference>
<dbReference type="InterPro" id="IPR001849">
    <property type="entry name" value="PH_domain"/>
</dbReference>
<dbReference type="Gene3D" id="2.30.29.30">
    <property type="entry name" value="Pleckstrin-homology domain (PH domain)/Phosphotyrosine-binding domain (PTB)"/>
    <property type="match status" value="1"/>
</dbReference>
<evidence type="ECO:0000256" key="1">
    <source>
        <dbReference type="ARBA" id="ARBA00022723"/>
    </source>
</evidence>
<keyword evidence="1" id="KW-0479">Metal-binding</keyword>
<evidence type="ECO:0000259" key="5">
    <source>
        <dbReference type="PROSITE" id="PS50003"/>
    </source>
</evidence>
<keyword evidence="4" id="KW-1133">Transmembrane helix</keyword>
<protein>
    <recommendedName>
        <fullName evidence="5">PH domain-containing protein</fullName>
    </recommendedName>
</protein>
<evidence type="ECO:0000256" key="4">
    <source>
        <dbReference type="SAM" id="Phobius"/>
    </source>
</evidence>
<dbReference type="GO" id="GO:0005096">
    <property type="term" value="F:GTPase activator activity"/>
    <property type="evidence" value="ECO:0007669"/>
    <property type="project" value="InterPro"/>
</dbReference>
<name>A0A7J7NY69_9MAGN</name>
<feature type="domain" description="PH" evidence="5">
    <location>
        <begin position="102"/>
        <end position="142"/>
    </location>
</feature>
<dbReference type="InterPro" id="IPR045258">
    <property type="entry name" value="ACAP1/2/3-like"/>
</dbReference>
<dbReference type="SMART" id="SM00233">
    <property type="entry name" value="PH"/>
    <property type="match status" value="1"/>
</dbReference>
<dbReference type="Proteomes" id="UP000541444">
    <property type="component" value="Unassembled WGS sequence"/>
</dbReference>
<dbReference type="SUPFAM" id="SSF103657">
    <property type="entry name" value="BAR/IMD domain-like"/>
    <property type="match status" value="1"/>
</dbReference>
<organism evidence="6 7">
    <name type="scientific">Kingdonia uniflora</name>
    <dbReference type="NCBI Taxonomy" id="39325"/>
    <lineage>
        <taxon>Eukaryota</taxon>
        <taxon>Viridiplantae</taxon>
        <taxon>Streptophyta</taxon>
        <taxon>Embryophyta</taxon>
        <taxon>Tracheophyta</taxon>
        <taxon>Spermatophyta</taxon>
        <taxon>Magnoliopsida</taxon>
        <taxon>Ranunculales</taxon>
        <taxon>Circaeasteraceae</taxon>
        <taxon>Kingdonia</taxon>
    </lineage>
</organism>
<dbReference type="InterPro" id="IPR027267">
    <property type="entry name" value="AH/BAR_dom_sf"/>
</dbReference>
<reference evidence="6 7" key="1">
    <citation type="journal article" date="2020" name="IScience">
        <title>Genome Sequencing of the Endangered Kingdonia uniflora (Circaeasteraceae, Ranunculales) Reveals Potential Mechanisms of Evolutionary Specialization.</title>
        <authorList>
            <person name="Sun Y."/>
            <person name="Deng T."/>
            <person name="Zhang A."/>
            <person name="Moore M.J."/>
            <person name="Landis J.B."/>
            <person name="Lin N."/>
            <person name="Zhang H."/>
            <person name="Zhang X."/>
            <person name="Huang J."/>
            <person name="Zhang X."/>
            <person name="Sun H."/>
            <person name="Wang H."/>
        </authorList>
    </citation>
    <scope>NUCLEOTIDE SEQUENCE [LARGE SCALE GENOMIC DNA]</scope>
    <source>
        <strain evidence="6">TB1705</strain>
        <tissue evidence="6">Leaf</tissue>
    </source>
</reference>
<dbReference type="InterPro" id="IPR011993">
    <property type="entry name" value="PH-like_dom_sf"/>
</dbReference>
<keyword evidence="4" id="KW-0812">Transmembrane</keyword>
<evidence type="ECO:0000256" key="3">
    <source>
        <dbReference type="SAM" id="MobiDB-lite"/>
    </source>
</evidence>
<dbReference type="Gene3D" id="1.20.1270.60">
    <property type="entry name" value="Arfaptin homology (AH) domain/BAR domain"/>
    <property type="match status" value="1"/>
</dbReference>
<dbReference type="GO" id="GO:0046872">
    <property type="term" value="F:metal ion binding"/>
    <property type="evidence" value="ECO:0007669"/>
    <property type="project" value="UniProtKB-KW"/>
</dbReference>
<dbReference type="PROSITE" id="PS50003">
    <property type="entry name" value="PH_DOMAIN"/>
    <property type="match status" value="1"/>
</dbReference>
<feature type="transmembrane region" description="Helical" evidence="4">
    <location>
        <begin position="217"/>
        <end position="238"/>
    </location>
</feature>
<evidence type="ECO:0000256" key="2">
    <source>
        <dbReference type="ARBA" id="ARBA00022833"/>
    </source>
</evidence>
<comment type="caution">
    <text evidence="6">The sequence shown here is derived from an EMBL/GenBank/DDBJ whole genome shotgun (WGS) entry which is preliminary data.</text>
</comment>
<dbReference type="OrthoDB" id="194358at2759"/>
<dbReference type="PANTHER" id="PTHR23180:SF160">
    <property type="entry name" value="ADP-RIBOSYLATION FACTOR GTPASE-ACTIVATING PROTEIN EFFECTOR PROTEIN 1"/>
    <property type="match status" value="1"/>
</dbReference>
<keyword evidence="7" id="KW-1185">Reference proteome</keyword>
<feature type="non-terminal residue" evidence="6">
    <location>
        <position position="1"/>
    </location>
</feature>
<sequence>AREKFLSLRKGTKLDITLVIKEELHNARSTLEQARFNLVTALSNVEAKKRMQEYRRQIDLEICWSSEGQHVFPNGDGIHTIGRGSHKLIEAVMQSAAKGKVQTIRQGYLLKRSSNLRGDWKRRFFFLDSRGMLYYYRKEKSKPSGRGSHLADQRNSSKMSPGLLSRWLSSRYHGGVHDKKSVAHHRVNLLTSTIKVDADQSDLRFEKLHFAGMSLSFSSMLSMVVTLWPGGWLIAVVLKVKSDKLIGFVTARVVLAKESENTPRKLHKHSSVHIFELPKAQTTFFNSFPNAIPRNWDSFPLG</sequence>
<keyword evidence="4" id="KW-0472">Membrane</keyword>
<dbReference type="PANTHER" id="PTHR23180">
    <property type="entry name" value="CENTAURIN/ARF"/>
    <property type="match status" value="1"/>
</dbReference>
<proteinExistence type="predicted"/>
<dbReference type="SUPFAM" id="SSF50729">
    <property type="entry name" value="PH domain-like"/>
    <property type="match status" value="1"/>
</dbReference>
<evidence type="ECO:0000313" key="6">
    <source>
        <dbReference type="EMBL" id="KAF6171932.1"/>
    </source>
</evidence>
<gene>
    <name evidence="6" type="ORF">GIB67_011829</name>
</gene>
<feature type="region of interest" description="Disordered" evidence="3">
    <location>
        <begin position="140"/>
        <end position="161"/>
    </location>
</feature>
<keyword evidence="2" id="KW-0862">Zinc</keyword>
<accession>A0A7J7NY69</accession>
<dbReference type="Pfam" id="PF00169">
    <property type="entry name" value="PH"/>
    <property type="match status" value="1"/>
</dbReference>
<dbReference type="AlphaFoldDB" id="A0A7J7NY69"/>
<evidence type="ECO:0000313" key="7">
    <source>
        <dbReference type="Proteomes" id="UP000541444"/>
    </source>
</evidence>